<feature type="chain" id="PRO_5015108246" description="Secreted protein" evidence="1">
    <location>
        <begin position="31"/>
        <end position="75"/>
    </location>
</feature>
<dbReference type="EMBL" id="NCKW01003391">
    <property type="protein sequence ID" value="POM76817.1"/>
    <property type="molecule type" value="Genomic_DNA"/>
</dbReference>
<keyword evidence="3" id="KW-1185">Reference proteome</keyword>
<keyword evidence="1" id="KW-0732">Signal</keyword>
<sequence>MCMKSCCCIVRLTAMRIALSLKMAMTCAAGSRTSITMPDSWISGACISYSRATSIGVISSNGSASTNILAMFANA</sequence>
<evidence type="ECO:0000256" key="1">
    <source>
        <dbReference type="SAM" id="SignalP"/>
    </source>
</evidence>
<feature type="signal peptide" evidence="1">
    <location>
        <begin position="1"/>
        <end position="30"/>
    </location>
</feature>
<dbReference type="Proteomes" id="UP000237271">
    <property type="component" value="Unassembled WGS sequence"/>
</dbReference>
<organism evidence="2 3">
    <name type="scientific">Phytophthora palmivora</name>
    <dbReference type="NCBI Taxonomy" id="4796"/>
    <lineage>
        <taxon>Eukaryota</taxon>
        <taxon>Sar</taxon>
        <taxon>Stramenopiles</taxon>
        <taxon>Oomycota</taxon>
        <taxon>Peronosporomycetes</taxon>
        <taxon>Peronosporales</taxon>
        <taxon>Peronosporaceae</taxon>
        <taxon>Phytophthora</taxon>
    </lineage>
</organism>
<accession>A0A2P4YG73</accession>
<dbReference type="AlphaFoldDB" id="A0A2P4YG73"/>
<name>A0A2P4YG73_9STRA</name>
<reference evidence="2 3" key="1">
    <citation type="journal article" date="2017" name="Genome Biol. Evol.">
        <title>Phytophthora megakarya and P. palmivora, closely related causal agents of cacao black pod rot, underwent increases in genome sizes and gene numbers by different mechanisms.</title>
        <authorList>
            <person name="Ali S.S."/>
            <person name="Shao J."/>
            <person name="Lary D.J."/>
            <person name="Kronmiller B."/>
            <person name="Shen D."/>
            <person name="Strem M.D."/>
            <person name="Amoako-Attah I."/>
            <person name="Akrofi A.Y."/>
            <person name="Begoude B.A."/>
            <person name="Ten Hoopen G.M."/>
            <person name="Coulibaly K."/>
            <person name="Kebe B.I."/>
            <person name="Melnick R.L."/>
            <person name="Guiltinan M.J."/>
            <person name="Tyler B.M."/>
            <person name="Meinhardt L.W."/>
            <person name="Bailey B.A."/>
        </authorList>
    </citation>
    <scope>NUCLEOTIDE SEQUENCE [LARGE SCALE GENOMIC DNA]</scope>
    <source>
        <strain evidence="3">sbr112.9</strain>
    </source>
</reference>
<comment type="caution">
    <text evidence="2">The sequence shown here is derived from an EMBL/GenBank/DDBJ whole genome shotgun (WGS) entry which is preliminary data.</text>
</comment>
<proteinExistence type="predicted"/>
<gene>
    <name evidence="2" type="ORF">PHPALM_5912</name>
</gene>
<evidence type="ECO:0000313" key="3">
    <source>
        <dbReference type="Proteomes" id="UP000237271"/>
    </source>
</evidence>
<evidence type="ECO:0008006" key="4">
    <source>
        <dbReference type="Google" id="ProtNLM"/>
    </source>
</evidence>
<evidence type="ECO:0000313" key="2">
    <source>
        <dbReference type="EMBL" id="POM76817.1"/>
    </source>
</evidence>
<protein>
    <recommendedName>
        <fullName evidence="4">Secreted protein</fullName>
    </recommendedName>
</protein>